<feature type="transmembrane region" description="Helical" evidence="1">
    <location>
        <begin position="12"/>
        <end position="34"/>
    </location>
</feature>
<keyword evidence="1" id="KW-0812">Transmembrane</keyword>
<dbReference type="EMBL" id="GGEC01067033">
    <property type="protein sequence ID" value="MBX47517.1"/>
    <property type="molecule type" value="Transcribed_RNA"/>
</dbReference>
<protein>
    <submittedName>
        <fullName evidence="2">Uncharacterized protein</fullName>
    </submittedName>
</protein>
<accession>A0A2P2NYD2</accession>
<proteinExistence type="predicted"/>
<organism evidence="2">
    <name type="scientific">Rhizophora mucronata</name>
    <name type="common">Asiatic mangrove</name>
    <dbReference type="NCBI Taxonomy" id="61149"/>
    <lineage>
        <taxon>Eukaryota</taxon>
        <taxon>Viridiplantae</taxon>
        <taxon>Streptophyta</taxon>
        <taxon>Embryophyta</taxon>
        <taxon>Tracheophyta</taxon>
        <taxon>Spermatophyta</taxon>
        <taxon>Magnoliopsida</taxon>
        <taxon>eudicotyledons</taxon>
        <taxon>Gunneridae</taxon>
        <taxon>Pentapetalae</taxon>
        <taxon>rosids</taxon>
        <taxon>fabids</taxon>
        <taxon>Malpighiales</taxon>
        <taxon>Rhizophoraceae</taxon>
        <taxon>Rhizophora</taxon>
    </lineage>
</organism>
<evidence type="ECO:0000313" key="2">
    <source>
        <dbReference type="EMBL" id="MBX47517.1"/>
    </source>
</evidence>
<keyword evidence="1" id="KW-0472">Membrane</keyword>
<dbReference type="AlphaFoldDB" id="A0A2P2NYD2"/>
<evidence type="ECO:0000256" key="1">
    <source>
        <dbReference type="SAM" id="Phobius"/>
    </source>
</evidence>
<keyword evidence="1" id="KW-1133">Transmembrane helix</keyword>
<sequence>MQMAASTPCESTFLLFVLFFLTVFSIFIVMARPYTFSLVDKFMLPCFIVHPDSCG</sequence>
<reference evidence="2" key="1">
    <citation type="submission" date="2018-02" db="EMBL/GenBank/DDBJ databases">
        <title>Rhizophora mucronata_Transcriptome.</title>
        <authorList>
            <person name="Meera S.P."/>
            <person name="Sreeshan A."/>
            <person name="Augustine A."/>
        </authorList>
    </citation>
    <scope>NUCLEOTIDE SEQUENCE</scope>
    <source>
        <tissue evidence="2">Leaf</tissue>
    </source>
</reference>
<name>A0A2P2NYD2_RHIMU</name>